<gene>
    <name evidence="2" type="ORF">Tci_867858</name>
</gene>
<feature type="non-terminal residue" evidence="2">
    <location>
        <position position="1"/>
    </location>
</feature>
<evidence type="ECO:0000256" key="1">
    <source>
        <dbReference type="SAM" id="MobiDB-lite"/>
    </source>
</evidence>
<accession>A0A699SF86</accession>
<protein>
    <submittedName>
        <fullName evidence="2">Uncharacterized protein</fullName>
    </submittedName>
</protein>
<reference evidence="2" key="1">
    <citation type="journal article" date="2019" name="Sci. Rep.">
        <title>Draft genome of Tanacetum cinerariifolium, the natural source of mosquito coil.</title>
        <authorList>
            <person name="Yamashiro T."/>
            <person name="Shiraishi A."/>
            <person name="Satake H."/>
            <person name="Nakayama K."/>
        </authorList>
    </citation>
    <scope>NUCLEOTIDE SEQUENCE</scope>
</reference>
<comment type="caution">
    <text evidence="2">The sequence shown here is derived from an EMBL/GenBank/DDBJ whole genome shotgun (WGS) entry which is preliminary data.</text>
</comment>
<evidence type="ECO:0000313" key="2">
    <source>
        <dbReference type="EMBL" id="GFC95888.1"/>
    </source>
</evidence>
<feature type="compositionally biased region" description="Low complexity" evidence="1">
    <location>
        <begin position="67"/>
        <end position="77"/>
    </location>
</feature>
<organism evidence="2">
    <name type="scientific">Tanacetum cinerariifolium</name>
    <name type="common">Dalmatian daisy</name>
    <name type="synonym">Chrysanthemum cinerariifolium</name>
    <dbReference type="NCBI Taxonomy" id="118510"/>
    <lineage>
        <taxon>Eukaryota</taxon>
        <taxon>Viridiplantae</taxon>
        <taxon>Streptophyta</taxon>
        <taxon>Embryophyta</taxon>
        <taxon>Tracheophyta</taxon>
        <taxon>Spermatophyta</taxon>
        <taxon>Magnoliopsida</taxon>
        <taxon>eudicotyledons</taxon>
        <taxon>Gunneridae</taxon>
        <taxon>Pentapetalae</taxon>
        <taxon>asterids</taxon>
        <taxon>campanulids</taxon>
        <taxon>Asterales</taxon>
        <taxon>Asteraceae</taxon>
        <taxon>Asteroideae</taxon>
        <taxon>Anthemideae</taxon>
        <taxon>Anthemidinae</taxon>
        <taxon>Tanacetum</taxon>
    </lineage>
</organism>
<dbReference type="EMBL" id="BKCJ011157065">
    <property type="protein sequence ID" value="GFC95888.1"/>
    <property type="molecule type" value="Genomic_DNA"/>
</dbReference>
<name>A0A699SF86_TANCI</name>
<dbReference type="AlphaFoldDB" id="A0A699SF86"/>
<feature type="region of interest" description="Disordered" evidence="1">
    <location>
        <begin position="40"/>
        <end position="77"/>
    </location>
</feature>
<proteinExistence type="predicted"/>
<sequence length="88" mass="8726">AGAARAGVPGAVFHRAGRAAHRGPARERHGGLVLLSEAKPTVHHPGKLPRAGAGHRGHLDGLPHRTAGAAAGGPLPAVHPVALPAPAR</sequence>